<dbReference type="GeneID" id="64668723"/>
<dbReference type="EMBL" id="JABBWK010000005">
    <property type="protein sequence ID" value="KAG1906317.1"/>
    <property type="molecule type" value="Genomic_DNA"/>
</dbReference>
<name>A0AAD4EHS6_9AGAM</name>
<feature type="compositionally biased region" description="Acidic residues" evidence="1">
    <location>
        <begin position="155"/>
        <end position="168"/>
    </location>
</feature>
<evidence type="ECO:0000256" key="1">
    <source>
        <dbReference type="SAM" id="MobiDB-lite"/>
    </source>
</evidence>
<keyword evidence="3" id="KW-1185">Reference proteome</keyword>
<dbReference type="RefSeq" id="XP_041231892.1">
    <property type="nucleotide sequence ID" value="XM_041374425.1"/>
</dbReference>
<gene>
    <name evidence="2" type="ORF">F5891DRAFT_942452</name>
</gene>
<feature type="non-terminal residue" evidence="2">
    <location>
        <position position="168"/>
    </location>
</feature>
<evidence type="ECO:0000313" key="2">
    <source>
        <dbReference type="EMBL" id="KAG1906317.1"/>
    </source>
</evidence>
<reference evidence="2" key="1">
    <citation type="journal article" date="2020" name="New Phytol.">
        <title>Comparative genomics reveals dynamic genome evolution in host specialist ectomycorrhizal fungi.</title>
        <authorList>
            <person name="Lofgren L.A."/>
            <person name="Nguyen N.H."/>
            <person name="Vilgalys R."/>
            <person name="Ruytinx J."/>
            <person name="Liao H.L."/>
            <person name="Branco S."/>
            <person name="Kuo A."/>
            <person name="LaButti K."/>
            <person name="Lipzen A."/>
            <person name="Andreopoulos W."/>
            <person name="Pangilinan J."/>
            <person name="Riley R."/>
            <person name="Hundley H."/>
            <person name="Na H."/>
            <person name="Barry K."/>
            <person name="Grigoriev I.V."/>
            <person name="Stajich J.E."/>
            <person name="Kennedy P.G."/>
        </authorList>
    </citation>
    <scope>NUCLEOTIDE SEQUENCE</scope>
    <source>
        <strain evidence="2">FC203</strain>
    </source>
</reference>
<evidence type="ECO:0000313" key="3">
    <source>
        <dbReference type="Proteomes" id="UP001195769"/>
    </source>
</evidence>
<accession>A0AAD4EHS6</accession>
<proteinExistence type="predicted"/>
<comment type="caution">
    <text evidence="2">The sequence shown here is derived from an EMBL/GenBank/DDBJ whole genome shotgun (WGS) entry which is preliminary data.</text>
</comment>
<organism evidence="2 3">
    <name type="scientific">Suillus fuscotomentosus</name>
    <dbReference type="NCBI Taxonomy" id="1912939"/>
    <lineage>
        <taxon>Eukaryota</taxon>
        <taxon>Fungi</taxon>
        <taxon>Dikarya</taxon>
        <taxon>Basidiomycota</taxon>
        <taxon>Agaricomycotina</taxon>
        <taxon>Agaricomycetes</taxon>
        <taxon>Agaricomycetidae</taxon>
        <taxon>Boletales</taxon>
        <taxon>Suillineae</taxon>
        <taxon>Suillaceae</taxon>
        <taxon>Suillus</taxon>
    </lineage>
</organism>
<feature type="region of interest" description="Disordered" evidence="1">
    <location>
        <begin position="147"/>
        <end position="168"/>
    </location>
</feature>
<protein>
    <submittedName>
        <fullName evidence="2">Uncharacterized protein</fullName>
    </submittedName>
</protein>
<dbReference type="Proteomes" id="UP001195769">
    <property type="component" value="Unassembled WGS sequence"/>
</dbReference>
<sequence>WARLWLPNGQTARSSWREKLKLLEKTRMSRNIKALYYTQLAVNVTGQNADDSEEDVDDNDNEWHFKNVAVVQMYSVPNKDLLKLSSQTLVSCTLLDDILAIDVKDIVSVIAMVPHMPTLPSGVMESQFFMMERPCLEISNLGVPYSGFDIGGGNEPEDDDNDDGADLE</sequence>
<dbReference type="AlphaFoldDB" id="A0AAD4EHS6"/>